<dbReference type="AlphaFoldDB" id="A0A0U2S3K9"/>
<proteinExistence type="predicted"/>
<dbReference type="GO" id="GO:0005576">
    <property type="term" value="C:extracellular region"/>
    <property type="evidence" value="ECO:0007669"/>
    <property type="project" value="InterPro"/>
</dbReference>
<dbReference type="Gene3D" id="2.40.50.50">
    <property type="match status" value="1"/>
</dbReference>
<dbReference type="InterPro" id="IPR010503">
    <property type="entry name" value="LT-IIB"/>
</dbReference>
<organism evidence="1">
    <name type="scientific">Escherichia coli</name>
    <dbReference type="NCBI Taxonomy" id="562"/>
    <lineage>
        <taxon>Bacteria</taxon>
        <taxon>Pseudomonadati</taxon>
        <taxon>Pseudomonadota</taxon>
        <taxon>Gammaproteobacteria</taxon>
        <taxon>Enterobacterales</taxon>
        <taxon>Enterobacteriaceae</taxon>
        <taxon>Escherichia</taxon>
    </lineage>
</organism>
<protein>
    <submittedName>
        <fullName evidence="1">Heat-labile enterotoxin IIa B chain</fullName>
    </submittedName>
</protein>
<sequence>MILLVCMEKEMSSKKIIGAFVLMTGILSGQVYAGVSEHFRNICNQTTADIVAGVQLKKYIADVNTNTRGIYVVSNTGGVWYIPGGRDYPDNFLSGEIRKTAMAAILSDTKVNLCAKTSSSPNHIWAMELDRES</sequence>
<dbReference type="EMBL" id="KU052042">
    <property type="protein sequence ID" value="ALO79804.1"/>
    <property type="molecule type" value="Genomic_DNA"/>
</dbReference>
<accession>A0A0U2S3K9</accession>
<name>A0A0U2S3K9_ECOLX</name>
<dbReference type="PIRSF" id="PIRSF019554">
    <property type="entry name" value="LT-IIB"/>
    <property type="match status" value="1"/>
</dbReference>
<dbReference type="InterPro" id="IPR038629">
    <property type="entry name" value="LT-IIB_sf"/>
</dbReference>
<dbReference type="SUPFAM" id="SSF50203">
    <property type="entry name" value="Bacterial enterotoxins"/>
    <property type="match status" value="1"/>
</dbReference>
<dbReference type="Pfam" id="PF06453">
    <property type="entry name" value="LT-IIB"/>
    <property type="match status" value="1"/>
</dbReference>
<reference evidence="1" key="1">
    <citation type="submission" date="2015-11" db="EMBL/GenBank/DDBJ databases">
        <title>The chromosomal nature of LT-II enterotoxins solved: a lambdoid prophage encodes both LT-II and one of two novel pertussis toxin-like toxin family members in type II enterotoxigenic Escherichia coli (ETEC).</title>
        <authorList>
            <person name="Jobling M.G."/>
        </authorList>
    </citation>
    <scope>NUCLEOTIDE SEQUENCE</scope>
    <source>
        <strain evidence="1">P393-F10</strain>
    </source>
</reference>
<evidence type="ECO:0000313" key="1">
    <source>
        <dbReference type="EMBL" id="ALO79804.1"/>
    </source>
</evidence>
<dbReference type="InterPro" id="IPR008992">
    <property type="entry name" value="Enterotoxin"/>
</dbReference>